<dbReference type="EMBL" id="VXIV02000399">
    <property type="protein sequence ID" value="KAF6038557.1"/>
    <property type="molecule type" value="Genomic_DNA"/>
</dbReference>
<dbReference type="Proteomes" id="UP000593567">
    <property type="component" value="Unassembled WGS sequence"/>
</dbReference>
<dbReference type="NCBIfam" id="TIGR01777">
    <property type="entry name" value="yfcH"/>
    <property type="match status" value="1"/>
</dbReference>
<reference evidence="3" key="1">
    <citation type="submission" date="2020-06" db="EMBL/GenBank/DDBJ databases">
        <title>Draft genome of Bugula neritina, a colonial animal packing powerful symbionts and potential medicines.</title>
        <authorList>
            <person name="Rayko M."/>
        </authorList>
    </citation>
    <scope>NUCLEOTIDE SEQUENCE [LARGE SCALE GENOMIC DNA]</scope>
    <source>
        <strain evidence="3">Kwan_BN1</strain>
    </source>
</reference>
<feature type="domain" description="NAD-dependent epimerase/dehydratase" evidence="1">
    <location>
        <begin position="3"/>
        <end position="209"/>
    </location>
</feature>
<dbReference type="InterPro" id="IPR036291">
    <property type="entry name" value="NAD(P)-bd_dom_sf"/>
</dbReference>
<protein>
    <submittedName>
        <fullName evidence="3">SDR39U1</fullName>
    </submittedName>
</protein>
<dbReference type="AlphaFoldDB" id="A0A7J7KJY2"/>
<evidence type="ECO:0000259" key="2">
    <source>
        <dbReference type="Pfam" id="PF08338"/>
    </source>
</evidence>
<dbReference type="Pfam" id="PF01370">
    <property type="entry name" value="Epimerase"/>
    <property type="match status" value="1"/>
</dbReference>
<proteinExistence type="predicted"/>
<evidence type="ECO:0000313" key="4">
    <source>
        <dbReference type="Proteomes" id="UP000593567"/>
    </source>
</evidence>
<name>A0A7J7KJY2_BUGNE</name>
<accession>A0A7J7KJY2</accession>
<dbReference type="PANTHER" id="PTHR11092">
    <property type="entry name" value="SUGAR NUCLEOTIDE EPIMERASE RELATED"/>
    <property type="match status" value="1"/>
</dbReference>
<keyword evidence="4" id="KW-1185">Reference proteome</keyword>
<dbReference type="InterPro" id="IPR013549">
    <property type="entry name" value="DUF1731"/>
</dbReference>
<dbReference type="PANTHER" id="PTHR11092:SF0">
    <property type="entry name" value="EPIMERASE FAMILY PROTEIN SDR39U1"/>
    <property type="match status" value="1"/>
</dbReference>
<dbReference type="InterPro" id="IPR010099">
    <property type="entry name" value="SDR39U1"/>
</dbReference>
<dbReference type="OrthoDB" id="276721at2759"/>
<organism evidence="3 4">
    <name type="scientific">Bugula neritina</name>
    <name type="common">Brown bryozoan</name>
    <name type="synonym">Sertularia neritina</name>
    <dbReference type="NCBI Taxonomy" id="10212"/>
    <lineage>
        <taxon>Eukaryota</taxon>
        <taxon>Metazoa</taxon>
        <taxon>Spiralia</taxon>
        <taxon>Lophotrochozoa</taxon>
        <taxon>Bryozoa</taxon>
        <taxon>Gymnolaemata</taxon>
        <taxon>Cheilostomatida</taxon>
        <taxon>Flustrina</taxon>
        <taxon>Buguloidea</taxon>
        <taxon>Bugulidae</taxon>
        <taxon>Bugula</taxon>
    </lineage>
</organism>
<evidence type="ECO:0000259" key="1">
    <source>
        <dbReference type="Pfam" id="PF01370"/>
    </source>
</evidence>
<dbReference type="SUPFAM" id="SSF51735">
    <property type="entry name" value="NAD(P)-binding Rossmann-fold domains"/>
    <property type="match status" value="1"/>
</dbReference>
<evidence type="ECO:0000313" key="3">
    <source>
        <dbReference type="EMBL" id="KAF6038557.1"/>
    </source>
</evidence>
<feature type="domain" description="DUF1731" evidence="2">
    <location>
        <begin position="245"/>
        <end position="291"/>
    </location>
</feature>
<dbReference type="Gene3D" id="3.40.50.720">
    <property type="entry name" value="NAD(P)-binding Rossmann-like Domain"/>
    <property type="match status" value="1"/>
</dbReference>
<sequence>MKILVGGGSGFIGRHLRRLAEGQGHEVVNITRKSTNPNDLTWTLLERYGLPPGVDGVVNLAGKNIMTPTRWTADFKKALIDSRVNTTKILVESVNSAKVKPSVFIGCSAVGYYGTEDRGSAVDEDSPPVSEFVSDLCQQWEAAAQVDDPDVRSVIVRVGLAMGKDGGMLASMYWPFFFGVGGVIGDGQQWFPWIHVDDVAGIMLHAINDTNVHGVLNAVAPETATNGHFTNALSTSMRRYAPFPVPKCLLSLTLGNQRADMMTSSPKILPTRTLASGYSFKYSSLQAACDDCVKWG</sequence>
<comment type="caution">
    <text evidence="3">The sequence shown here is derived from an EMBL/GenBank/DDBJ whole genome shotgun (WGS) entry which is preliminary data.</text>
</comment>
<dbReference type="Pfam" id="PF08338">
    <property type="entry name" value="DUF1731"/>
    <property type="match status" value="1"/>
</dbReference>
<dbReference type="InterPro" id="IPR001509">
    <property type="entry name" value="Epimerase_deHydtase"/>
</dbReference>
<gene>
    <name evidence="3" type="ORF">EB796_003154</name>
</gene>